<sequence length="742" mass="79715">MMAPGQTGSHVEGKVVDAKGNVVPRAMVELSPEHGHRRLAVTDSTGRFEFSRMLPGSYVLAVSAPSFQALSKTVKVTDAGSTFEIEMVPALSRKESVVVTADVNALDLLSPDPAEKVFVKQDLIDANPGRPGAPVSVPGYPIETASSGIKAPQYFAPGVAGDHGEPIAQFIAVGSYLLPNNLSANAHGNGYADPNLLIPSMIESVQVDGGAFNVREGNHAVNVAATYGLRSRVDPFASLTGDYRDIDLVAGMSPAAKSSVVVELSFGNGFLRRLEHRQQYKLNAQRTFDPGRHEITVLGIAYWGKSYIPGLTPVFADDTRDVGLLNYGDTIDPRQRDQTHTALVSANDVWRLSATQELQVSGFFRTYNLTLYSNFGDGLIRQSEFRTVAGQSTSYANKFSDALSVLAGLDWEREAPRRDNLDHYDDYTGQFVYGPFTKVDSSDVTITSVTPYGAVAGGLGSHFRYYGGWRRDQIDITNVDRINAGDSYQKWVGVNSPKATASFVPGDLRLLPLVSASFGEAFFTDDPRIALGSGAGSSVARSHNYQLVVSKTAAATDFKLTLGHVTTSSELAKIDPDTGLQEDQGPGRLEFLTAAVRQSFTGGSVLVTFSKADARDVQLGEPVPEAPRTIFDVLASLQRLPFGLQARGEFEFVGRKTLGTGCLPDVNAQCLGTAVKEFRGAVARPFLGERLNLGVNFLVAGGHTGQTLESFGGSDFAEVVGVRIPYYASVNVTWKFGGRAIQ</sequence>
<organism evidence="1 2">
    <name type="scientific">Granulicella aggregans</name>
    <dbReference type="NCBI Taxonomy" id="474949"/>
    <lineage>
        <taxon>Bacteria</taxon>
        <taxon>Pseudomonadati</taxon>
        <taxon>Acidobacteriota</taxon>
        <taxon>Terriglobia</taxon>
        <taxon>Terriglobales</taxon>
        <taxon>Acidobacteriaceae</taxon>
        <taxon>Granulicella</taxon>
    </lineage>
</organism>
<dbReference type="SUPFAM" id="SSF49464">
    <property type="entry name" value="Carboxypeptidase regulatory domain-like"/>
    <property type="match status" value="1"/>
</dbReference>
<dbReference type="RefSeq" id="WP_221312694.1">
    <property type="nucleotide sequence ID" value="NZ_JACHIP010000003.1"/>
</dbReference>
<dbReference type="Pfam" id="PF13620">
    <property type="entry name" value="CarboxypepD_reg"/>
    <property type="match status" value="1"/>
</dbReference>
<dbReference type="AlphaFoldDB" id="A0A7W7ZD79"/>
<evidence type="ECO:0008006" key="3">
    <source>
        <dbReference type="Google" id="ProtNLM"/>
    </source>
</evidence>
<dbReference type="SUPFAM" id="SSF56935">
    <property type="entry name" value="Porins"/>
    <property type="match status" value="1"/>
</dbReference>
<evidence type="ECO:0000313" key="2">
    <source>
        <dbReference type="Proteomes" id="UP000540989"/>
    </source>
</evidence>
<reference evidence="1 2" key="1">
    <citation type="submission" date="2020-08" db="EMBL/GenBank/DDBJ databases">
        <title>Genomic Encyclopedia of Type Strains, Phase IV (KMG-V): Genome sequencing to study the core and pangenomes of soil and plant-associated prokaryotes.</title>
        <authorList>
            <person name="Whitman W."/>
        </authorList>
    </citation>
    <scope>NUCLEOTIDE SEQUENCE [LARGE SCALE GENOMIC DNA]</scope>
    <source>
        <strain evidence="1 2">M8UP14</strain>
    </source>
</reference>
<comment type="caution">
    <text evidence="1">The sequence shown here is derived from an EMBL/GenBank/DDBJ whole genome shotgun (WGS) entry which is preliminary data.</text>
</comment>
<gene>
    <name evidence="1" type="ORF">HDF16_002441</name>
</gene>
<dbReference type="InterPro" id="IPR008969">
    <property type="entry name" value="CarboxyPept-like_regulatory"/>
</dbReference>
<keyword evidence="2" id="KW-1185">Reference proteome</keyword>
<dbReference type="Gene3D" id="2.60.40.1120">
    <property type="entry name" value="Carboxypeptidase-like, regulatory domain"/>
    <property type="match status" value="1"/>
</dbReference>
<proteinExistence type="predicted"/>
<accession>A0A7W7ZD79</accession>
<dbReference type="EMBL" id="JACHIP010000003">
    <property type="protein sequence ID" value="MBB5057735.1"/>
    <property type="molecule type" value="Genomic_DNA"/>
</dbReference>
<name>A0A7W7ZD79_9BACT</name>
<dbReference type="Proteomes" id="UP000540989">
    <property type="component" value="Unassembled WGS sequence"/>
</dbReference>
<evidence type="ECO:0000313" key="1">
    <source>
        <dbReference type="EMBL" id="MBB5057735.1"/>
    </source>
</evidence>
<protein>
    <recommendedName>
        <fullName evidence="3">TonB-dependent receptor-like beta-barrel domain-containing protein</fullName>
    </recommendedName>
</protein>